<name>A0ABU1W6F7_9GAMM</name>
<sequence>MERLRQLLQTHAGRNHAGLNAAALAMAAGAHDAVPARLATPSRELADDGRHDFDFLHGRWQIRNERLRRRLVGSQDWEVFHANQVCQPLLGGLGNVDDFVSDWTRPGLDGRFLGMTLRLFRVDTGQWHLYWAGNHDGVLEAPMVGSFADGVGTFHGTLEHEGRPVRVRFTWDQVSANAAHWQQAFSDDDGRTWETNWHMWFRRLDEAGRLVHDDAVIELRQYTTQPGRRDELIDLFEREFVETQEAVGMHVIGQFRDLDACDRYVWLRGFPGMPERKAALTSFYSGPVWQRHRDAANATLLDNDDVLLLRPARSGAGFPASAPRGEGETATGVIEAGICMLDAAAEHGFLDRFERELAPRLREAGAELISVYVTDPSENTFPRLPVREDGPFLVWFARFSDVQAHHRYEAALVADAAWREAVARAIRDGLKQLPQRLRLAPTPRSELRT</sequence>
<comment type="caution">
    <text evidence="2">The sequence shown here is derived from an EMBL/GenBank/DDBJ whole genome shotgun (WGS) entry which is preliminary data.</text>
</comment>
<dbReference type="InterPro" id="IPR012577">
    <property type="entry name" value="NIPSNAP"/>
</dbReference>
<organism evidence="2 3">
    <name type="scientific">Lysobacter niastensis</name>
    <dbReference type="NCBI Taxonomy" id="380629"/>
    <lineage>
        <taxon>Bacteria</taxon>
        <taxon>Pseudomonadati</taxon>
        <taxon>Pseudomonadota</taxon>
        <taxon>Gammaproteobacteria</taxon>
        <taxon>Lysobacterales</taxon>
        <taxon>Lysobacteraceae</taxon>
        <taxon>Lysobacter</taxon>
    </lineage>
</organism>
<evidence type="ECO:0000259" key="1">
    <source>
        <dbReference type="Pfam" id="PF07978"/>
    </source>
</evidence>
<dbReference type="EMBL" id="JAVDVY010000001">
    <property type="protein sequence ID" value="MDR7132945.1"/>
    <property type="molecule type" value="Genomic_DNA"/>
</dbReference>
<dbReference type="Proteomes" id="UP001251524">
    <property type="component" value="Unassembled WGS sequence"/>
</dbReference>
<dbReference type="Gene3D" id="3.30.70.100">
    <property type="match status" value="1"/>
</dbReference>
<accession>A0ABU1W6F7</accession>
<evidence type="ECO:0000313" key="3">
    <source>
        <dbReference type="Proteomes" id="UP001251524"/>
    </source>
</evidence>
<reference evidence="2 3" key="1">
    <citation type="submission" date="2023-07" db="EMBL/GenBank/DDBJ databases">
        <title>Sorghum-associated microbial communities from plants grown in Nebraska, USA.</title>
        <authorList>
            <person name="Schachtman D."/>
        </authorList>
    </citation>
    <scope>NUCLEOTIDE SEQUENCE [LARGE SCALE GENOMIC DNA]</scope>
    <source>
        <strain evidence="2 3">BE198</strain>
    </source>
</reference>
<proteinExistence type="predicted"/>
<dbReference type="InterPro" id="IPR011008">
    <property type="entry name" value="Dimeric_a/b-barrel"/>
</dbReference>
<keyword evidence="3" id="KW-1185">Reference proteome</keyword>
<feature type="domain" description="NIPSNAP" evidence="1">
    <location>
        <begin position="218"/>
        <end position="312"/>
    </location>
</feature>
<gene>
    <name evidence="2" type="ORF">J2X06_000129</name>
</gene>
<evidence type="ECO:0000313" key="2">
    <source>
        <dbReference type="EMBL" id="MDR7132945.1"/>
    </source>
</evidence>
<dbReference type="SUPFAM" id="SSF54909">
    <property type="entry name" value="Dimeric alpha+beta barrel"/>
    <property type="match status" value="1"/>
</dbReference>
<dbReference type="Pfam" id="PF07978">
    <property type="entry name" value="NIPSNAP"/>
    <property type="match status" value="1"/>
</dbReference>
<protein>
    <recommendedName>
        <fullName evidence="1">NIPSNAP domain-containing protein</fullName>
    </recommendedName>
</protein>